<evidence type="ECO:0000313" key="2">
    <source>
        <dbReference type="EMBL" id="PIE33172.1"/>
    </source>
</evidence>
<comment type="caution">
    <text evidence="2">The sequence shown here is derived from an EMBL/GenBank/DDBJ whole genome shotgun (WGS) entry which is preliminary data.</text>
</comment>
<reference evidence="2 3" key="1">
    <citation type="submission" date="2017-10" db="EMBL/GenBank/DDBJ databases">
        <title>Novel microbial diversity and functional potential in the marine mammal oral microbiome.</title>
        <authorList>
            <person name="Dudek N.K."/>
            <person name="Sun C.L."/>
            <person name="Burstein D."/>
            <person name="Kantor R.S."/>
            <person name="Aliaga Goltsman D.S."/>
            <person name="Bik E.M."/>
            <person name="Thomas B.C."/>
            <person name="Banfield J.F."/>
            <person name="Relman D.A."/>
        </authorList>
    </citation>
    <scope>NUCLEOTIDE SEQUENCE [LARGE SCALE GENOMIC DNA]</scope>
    <source>
        <strain evidence="2">DOLJORAL78_47_16</strain>
    </source>
</reference>
<proteinExistence type="predicted"/>
<evidence type="ECO:0000313" key="3">
    <source>
        <dbReference type="Proteomes" id="UP000230821"/>
    </source>
</evidence>
<protein>
    <submittedName>
        <fullName evidence="2">Uncharacterized protein</fullName>
    </submittedName>
</protein>
<sequence>MNVKFWKRRPSSDEQPQHHTDAAPQQSTFNHRKHQKLVWREARLCVTVPQKAVEALHISTKRFFEWQPGKKELVGTLKMSETALTTRVELLSHKEQYLAIIPPLYSQQYDEESGKDEKATAIFEWDDTSLQLRVSLKKAVKGKKKKR</sequence>
<dbReference type="Proteomes" id="UP000230821">
    <property type="component" value="Unassembled WGS sequence"/>
</dbReference>
<evidence type="ECO:0000256" key="1">
    <source>
        <dbReference type="SAM" id="MobiDB-lite"/>
    </source>
</evidence>
<dbReference type="EMBL" id="PDSK01000102">
    <property type="protein sequence ID" value="PIE33172.1"/>
    <property type="molecule type" value="Genomic_DNA"/>
</dbReference>
<feature type="region of interest" description="Disordered" evidence="1">
    <location>
        <begin position="1"/>
        <end position="31"/>
    </location>
</feature>
<dbReference type="AlphaFoldDB" id="A0A2G6KDY6"/>
<name>A0A2G6KDY6_9BACT</name>
<organism evidence="2 3">
    <name type="scientific">candidate division KSB3 bacterium</name>
    <dbReference type="NCBI Taxonomy" id="2044937"/>
    <lineage>
        <taxon>Bacteria</taxon>
        <taxon>candidate division KSB3</taxon>
    </lineage>
</organism>
<gene>
    <name evidence="2" type="ORF">CSA56_12645</name>
</gene>
<accession>A0A2G6KDY6</accession>
<feature type="compositionally biased region" description="Basic and acidic residues" evidence="1">
    <location>
        <begin position="10"/>
        <end position="21"/>
    </location>
</feature>